<dbReference type="EMBL" id="CP000378">
    <property type="protein sequence ID" value="ABF77684.1"/>
    <property type="molecule type" value="Genomic_DNA"/>
</dbReference>
<dbReference type="AlphaFoldDB" id="A0A0H2XSL1"/>
<feature type="region of interest" description="Disordered" evidence="1">
    <location>
        <begin position="1"/>
        <end position="22"/>
    </location>
</feature>
<reference evidence="2" key="1">
    <citation type="submission" date="2006-05" db="EMBL/GenBank/DDBJ databases">
        <title>Complete sequence of chromosome 1 of Burkholderia cenocepacia AU 1054.</title>
        <authorList>
            <consortium name="US DOE Joint Genome Institute"/>
            <person name="Copeland A."/>
            <person name="Lucas S."/>
            <person name="Lapidus A."/>
            <person name="Barry K."/>
            <person name="Detter J.C."/>
            <person name="Glavina del Rio T."/>
            <person name="Hammon N."/>
            <person name="Israni S."/>
            <person name="Dalin E."/>
            <person name="Tice H."/>
            <person name="Pitluck S."/>
            <person name="Chain P."/>
            <person name="Malfatti S."/>
            <person name="Shin M."/>
            <person name="Vergez L."/>
            <person name="Schmutz J."/>
            <person name="Larimer F."/>
            <person name="Land M."/>
            <person name="Hauser L."/>
            <person name="Kyrpides N."/>
            <person name="Lykidis A."/>
            <person name="LiPuma J.J."/>
            <person name="Konstantinidis K."/>
            <person name="Tiedje J.M."/>
            <person name="Richardson P."/>
        </authorList>
    </citation>
    <scope>NUCLEOTIDE SEQUENCE [LARGE SCALE GENOMIC DNA]</scope>
    <source>
        <strain evidence="2">AU 1054</strain>
    </source>
</reference>
<protein>
    <submittedName>
        <fullName evidence="2">Uncharacterized protein</fullName>
    </submittedName>
</protein>
<dbReference type="HOGENOM" id="CLU_191277_0_0_4"/>
<accession>A0A0H2XSL1</accession>
<proteinExistence type="predicted"/>
<feature type="region of interest" description="Disordered" evidence="1">
    <location>
        <begin position="66"/>
        <end position="86"/>
    </location>
</feature>
<evidence type="ECO:0000256" key="1">
    <source>
        <dbReference type="SAM" id="MobiDB-lite"/>
    </source>
</evidence>
<gene>
    <name evidence="2" type="ordered locus">Bcen_2786</name>
</gene>
<sequence length="86" mass="8649">MPGRVGSCRRSRGGAGSFTGGAMNTRHIQSFLIVSAAFFSMTGPVRARGASALAAAGAQMQQIVPAQGAAAQPSAERAAESKASVR</sequence>
<name>A0A0H2XSL1_BURO1</name>
<feature type="compositionally biased region" description="Low complexity" evidence="1">
    <location>
        <begin position="66"/>
        <end position="76"/>
    </location>
</feature>
<organism evidence="2">
    <name type="scientific">Burkholderia orbicola (strain AU 1054)</name>
    <dbReference type="NCBI Taxonomy" id="331271"/>
    <lineage>
        <taxon>Bacteria</taxon>
        <taxon>Pseudomonadati</taxon>
        <taxon>Pseudomonadota</taxon>
        <taxon>Betaproteobacteria</taxon>
        <taxon>Burkholderiales</taxon>
        <taxon>Burkholderiaceae</taxon>
        <taxon>Burkholderia</taxon>
        <taxon>Burkholderia cepacia complex</taxon>
        <taxon>Burkholderia orbicola</taxon>
    </lineage>
</organism>
<evidence type="ECO:0000313" key="2">
    <source>
        <dbReference type="EMBL" id="ABF77684.1"/>
    </source>
</evidence>